<feature type="region of interest" description="Disordered" evidence="1">
    <location>
        <begin position="193"/>
        <end position="227"/>
    </location>
</feature>
<name>A0A182IPJ5_ANOAO</name>
<reference evidence="2" key="1">
    <citation type="submission" date="2022-08" db="UniProtKB">
        <authorList>
            <consortium name="EnsemblMetazoa"/>
        </authorList>
    </citation>
    <scope>IDENTIFICATION</scope>
    <source>
        <strain evidence="2">EBRO</strain>
    </source>
</reference>
<dbReference type="EnsemblMetazoa" id="AATE003024-RA">
    <property type="protein sequence ID" value="AATE003024-PA.1"/>
    <property type="gene ID" value="AATE003024"/>
</dbReference>
<feature type="compositionally biased region" description="Pro residues" evidence="1">
    <location>
        <begin position="198"/>
        <end position="214"/>
    </location>
</feature>
<protein>
    <submittedName>
        <fullName evidence="2">Uncharacterized protein</fullName>
    </submittedName>
</protein>
<evidence type="ECO:0000256" key="1">
    <source>
        <dbReference type="SAM" id="MobiDB-lite"/>
    </source>
</evidence>
<accession>A0A182IPJ5</accession>
<sequence length="227" mass="25040">MPPSDLGLRSSPFQPRISSSKLSVAFGGIFGGLPELPYAYSGAHFKMHFSPSFIDATPMSNALMTEPWPSVNWNGSLRSRLESNFFPSASSVPPSNGHTYGRSPVCIRTCVRRLKSSENRLPQPSNVHWNGFSPVCTSWWRFSFELSTNDLPHSAQTWTRGPWVCKCLRMAELSRNIFVQPFCGQAILRSDTSDDFPPLLPPSPDRPPTPPPCAPGESMLPDAPPPP</sequence>
<organism evidence="2">
    <name type="scientific">Anopheles atroparvus</name>
    <name type="common">European mosquito</name>
    <dbReference type="NCBI Taxonomy" id="41427"/>
    <lineage>
        <taxon>Eukaryota</taxon>
        <taxon>Metazoa</taxon>
        <taxon>Ecdysozoa</taxon>
        <taxon>Arthropoda</taxon>
        <taxon>Hexapoda</taxon>
        <taxon>Insecta</taxon>
        <taxon>Pterygota</taxon>
        <taxon>Neoptera</taxon>
        <taxon>Endopterygota</taxon>
        <taxon>Diptera</taxon>
        <taxon>Nematocera</taxon>
        <taxon>Culicoidea</taxon>
        <taxon>Culicidae</taxon>
        <taxon>Anophelinae</taxon>
        <taxon>Anopheles</taxon>
    </lineage>
</organism>
<proteinExistence type="predicted"/>
<evidence type="ECO:0000313" key="2">
    <source>
        <dbReference type="EnsemblMetazoa" id="AATE003024-PA.1"/>
    </source>
</evidence>
<dbReference type="AlphaFoldDB" id="A0A182IPJ5"/>
<dbReference type="VEuPathDB" id="VectorBase:AATE003024"/>